<evidence type="ECO:0000256" key="5">
    <source>
        <dbReference type="ARBA" id="ARBA00022679"/>
    </source>
</evidence>
<feature type="repeat" description="TPR" evidence="8">
    <location>
        <begin position="155"/>
        <end position="188"/>
    </location>
</feature>
<dbReference type="GeneID" id="301681387"/>
<dbReference type="Pfam" id="PF00515">
    <property type="entry name" value="TPR_1"/>
    <property type="match status" value="1"/>
</dbReference>
<keyword evidence="5" id="KW-0808">Transferase</keyword>
<evidence type="ECO:0000313" key="11">
    <source>
        <dbReference type="Proteomes" id="UP000326169"/>
    </source>
</evidence>
<proteinExistence type="inferred from homology"/>
<dbReference type="Proteomes" id="UP000326169">
    <property type="component" value="Unassembled WGS sequence"/>
</dbReference>
<accession>A0A5M3T317</accession>
<name>A0A5M3T317_LIMPL</name>
<dbReference type="EMBL" id="BIMW01000013">
    <property type="protein sequence ID" value="GCE92378.1"/>
    <property type="molecule type" value="Genomic_DNA"/>
</dbReference>
<evidence type="ECO:0000256" key="1">
    <source>
        <dbReference type="ARBA" id="ARBA00004922"/>
    </source>
</evidence>
<dbReference type="InterPro" id="IPR029489">
    <property type="entry name" value="OGT/SEC/SPY_C"/>
</dbReference>
<dbReference type="InterPro" id="IPR011990">
    <property type="entry name" value="TPR-like_helical_dom_sf"/>
</dbReference>
<dbReference type="Gene3D" id="1.25.40.10">
    <property type="entry name" value="Tetratricopeptide repeat domain"/>
    <property type="match status" value="3"/>
</dbReference>
<comment type="similarity">
    <text evidence="2">Belongs to the glycosyltransferase 41 family. O-GlcNAc transferase subfamily.</text>
</comment>
<evidence type="ECO:0000313" key="10">
    <source>
        <dbReference type="EMBL" id="GCE92378.1"/>
    </source>
</evidence>
<dbReference type="InterPro" id="IPR051939">
    <property type="entry name" value="Glycosyltr_41/O-GlcNAc_trsf"/>
</dbReference>
<evidence type="ECO:0000259" key="9">
    <source>
        <dbReference type="Pfam" id="PF13844"/>
    </source>
</evidence>
<gene>
    <name evidence="10" type="ORF">NIES46_04180</name>
</gene>
<dbReference type="SMART" id="SM00028">
    <property type="entry name" value="TPR"/>
    <property type="match status" value="6"/>
</dbReference>
<dbReference type="Gene3D" id="3.40.50.2000">
    <property type="entry name" value="Glycogen Phosphorylase B"/>
    <property type="match status" value="1"/>
</dbReference>
<feature type="repeat" description="TPR" evidence="8">
    <location>
        <begin position="85"/>
        <end position="118"/>
    </location>
</feature>
<evidence type="ECO:0000256" key="8">
    <source>
        <dbReference type="PROSITE-ProRule" id="PRU00339"/>
    </source>
</evidence>
<dbReference type="Pfam" id="PF13414">
    <property type="entry name" value="TPR_11"/>
    <property type="match status" value="2"/>
</dbReference>
<comment type="caution">
    <text evidence="10">The sequence shown here is derived from an EMBL/GenBank/DDBJ whole genome shotgun (WGS) entry which is preliminary data.</text>
</comment>
<dbReference type="PANTHER" id="PTHR44835">
    <property type="entry name" value="UDP-N-ACETYLGLUCOSAMINE--PEPTIDE N-ACETYLGLUCOSAMINYLTRANSFERASE SPINDLY-RELATED"/>
    <property type="match status" value="1"/>
</dbReference>
<feature type="repeat" description="TPR" evidence="8">
    <location>
        <begin position="17"/>
        <end position="50"/>
    </location>
</feature>
<keyword evidence="11" id="KW-1185">Reference proteome</keyword>
<dbReference type="PANTHER" id="PTHR44835:SF1">
    <property type="entry name" value="PROTEIN O-GLCNAC TRANSFERASE"/>
    <property type="match status" value="1"/>
</dbReference>
<organism evidence="10 11">
    <name type="scientific">Limnospira platensis NIES-46</name>
    <dbReference type="NCBI Taxonomy" id="1236695"/>
    <lineage>
        <taxon>Bacteria</taxon>
        <taxon>Bacillati</taxon>
        <taxon>Cyanobacteriota</taxon>
        <taxon>Cyanophyceae</taxon>
        <taxon>Oscillatoriophycideae</taxon>
        <taxon>Oscillatoriales</taxon>
        <taxon>Sirenicapillariaceae</taxon>
        <taxon>Limnospira</taxon>
    </lineage>
</organism>
<keyword evidence="6" id="KW-0677">Repeat</keyword>
<evidence type="ECO:0000256" key="3">
    <source>
        <dbReference type="ARBA" id="ARBA00011970"/>
    </source>
</evidence>
<reference evidence="10 11" key="1">
    <citation type="journal article" date="2019" name="J Genomics">
        <title>The Draft Genome of a Hydrogen-producing Cyanobacterium, Arthrospira platensis NIES-46.</title>
        <authorList>
            <person name="Suzuki S."/>
            <person name="Yamaguchi H."/>
            <person name="Kawachi M."/>
        </authorList>
    </citation>
    <scope>NUCLEOTIDE SEQUENCE [LARGE SCALE GENOMIC DNA]</scope>
    <source>
        <strain evidence="10 11">NIES-46</strain>
    </source>
</reference>
<dbReference type="PROSITE" id="PS50005">
    <property type="entry name" value="TPR"/>
    <property type="match status" value="5"/>
</dbReference>
<dbReference type="EC" id="2.4.1.255" evidence="3"/>
<keyword evidence="4" id="KW-0328">Glycosyltransferase</keyword>
<comment type="pathway">
    <text evidence="1">Protein modification; protein glycosylation.</text>
</comment>
<evidence type="ECO:0000256" key="7">
    <source>
        <dbReference type="ARBA" id="ARBA00022803"/>
    </source>
</evidence>
<evidence type="ECO:0000256" key="6">
    <source>
        <dbReference type="ARBA" id="ARBA00022737"/>
    </source>
</evidence>
<dbReference type="RefSeq" id="WP_006617639.1">
    <property type="nucleotide sequence ID" value="NZ_BIMW01000013.1"/>
</dbReference>
<keyword evidence="7 8" id="KW-0802">TPR repeat</keyword>
<feature type="repeat" description="TPR" evidence="8">
    <location>
        <begin position="189"/>
        <end position="222"/>
    </location>
</feature>
<feature type="domain" description="O-GlcNAc transferase C-terminal" evidence="9">
    <location>
        <begin position="359"/>
        <end position="512"/>
    </location>
</feature>
<protein>
    <recommendedName>
        <fullName evidence="3">protein O-GlcNAc transferase</fullName>
        <ecNumber evidence="3">2.4.1.255</ecNumber>
    </recommendedName>
</protein>
<dbReference type="InterPro" id="IPR019734">
    <property type="entry name" value="TPR_rpt"/>
</dbReference>
<dbReference type="PROSITE" id="PS50293">
    <property type="entry name" value="TPR_REGION"/>
    <property type="match status" value="3"/>
</dbReference>
<feature type="repeat" description="TPR" evidence="8">
    <location>
        <begin position="51"/>
        <end position="84"/>
    </location>
</feature>
<dbReference type="Pfam" id="PF13844">
    <property type="entry name" value="Glyco_transf_41"/>
    <property type="match status" value="2"/>
</dbReference>
<feature type="domain" description="O-GlcNAc transferase C-terminal" evidence="9">
    <location>
        <begin position="528"/>
        <end position="703"/>
    </location>
</feature>
<dbReference type="SUPFAM" id="SSF81901">
    <property type="entry name" value="HCP-like"/>
    <property type="match status" value="1"/>
</dbReference>
<evidence type="ECO:0000256" key="2">
    <source>
        <dbReference type="ARBA" id="ARBA00005386"/>
    </source>
</evidence>
<dbReference type="Gene3D" id="3.40.50.11380">
    <property type="match status" value="1"/>
</dbReference>
<dbReference type="Pfam" id="PF13181">
    <property type="entry name" value="TPR_8"/>
    <property type="match status" value="1"/>
</dbReference>
<sequence>MSSQLPSVSNSPSNPSPEVFLHQAETCYLQGDYDQAIAACQKALELKPNWPPVYVTMGNVSQGRGQIQEAIRYYAKALEFDPNLPQAHANLGSMFYKQGQLESAIASYQKAIALKPDLTAVYVNLARALRQLGRESEALIVEQKAHQINSSTGGAIHLYNQGNQLVNEGKLEEAIALWKQAIVADPNLAEAYCQIGIIHRHQGQPKEAIPFLEKAIELKPNFIAAYQNICGIYRDSSDLASARNAVESYLKNCGSIDPIMTAIYAVSIYQVSGLNAVALPRFLQLESQVPALLAHTKPVEIKSLYANLLFALPYLRDDLEKNYKLQRLISDRYVSLISPTSTPTTIQTTKGFGNIPSPKTVKIGILSKNFCRHSVGWCSADVIKELAALNTEIYLYWSDRPTRDNQTPAFEQVAHKVFAPQNFPQGLPNPQEIVNAIRQDQIDILLDLDSLSVQINTEILAHQPARFCISWLGFDSPQISADNYFIGDHYTHPPGRESYYTEKLIRMPQTFMAVSGFKRVSADQNLLRQAYRISRDQVVYLCVAPGRKFNPDLVKAQVNILKQVPDSILVHKALGDTQIIRETYAAACKAIGVGQHRIKQISRFATEEEHRKIYILADVLLDSYPYNGGTHSLEALWFNTPLVTRRGSQFLSRMGYSFLKAVGVEMGIADSWEDYQNWAIRLGREPELRQSIREQLMASKNPDNLAPLWNPKALAKDLYSHFQQLLNQST</sequence>
<evidence type="ECO:0000256" key="4">
    <source>
        <dbReference type="ARBA" id="ARBA00022676"/>
    </source>
</evidence>